<dbReference type="RefSeq" id="XP_070869463.1">
    <property type="nucleotide sequence ID" value="XM_071007222.1"/>
</dbReference>
<protein>
    <recommendedName>
        <fullName evidence="2">Heterokaryon incompatibility domain-containing protein</fullName>
    </recommendedName>
</protein>
<dbReference type="PANTHER" id="PTHR33112">
    <property type="entry name" value="DOMAIN PROTEIN, PUTATIVE-RELATED"/>
    <property type="match status" value="1"/>
</dbReference>
<reference evidence="3 4" key="1">
    <citation type="journal article" date="2024" name="Commun. Biol.">
        <title>Comparative genomic analysis of thermophilic fungi reveals convergent evolutionary adaptations and gene losses.</title>
        <authorList>
            <person name="Steindorff A.S."/>
            <person name="Aguilar-Pontes M.V."/>
            <person name="Robinson A.J."/>
            <person name="Andreopoulos B."/>
            <person name="LaButti K."/>
            <person name="Kuo A."/>
            <person name="Mondo S."/>
            <person name="Riley R."/>
            <person name="Otillar R."/>
            <person name="Haridas S."/>
            <person name="Lipzen A."/>
            <person name="Grimwood J."/>
            <person name="Schmutz J."/>
            <person name="Clum A."/>
            <person name="Reid I.D."/>
            <person name="Moisan M.C."/>
            <person name="Butler G."/>
            <person name="Nguyen T.T.M."/>
            <person name="Dewar K."/>
            <person name="Conant G."/>
            <person name="Drula E."/>
            <person name="Henrissat B."/>
            <person name="Hansel C."/>
            <person name="Singer S."/>
            <person name="Hutchinson M.I."/>
            <person name="de Vries R.P."/>
            <person name="Natvig D.O."/>
            <person name="Powell A.J."/>
            <person name="Tsang A."/>
            <person name="Grigoriev I.V."/>
        </authorList>
    </citation>
    <scope>NUCLEOTIDE SEQUENCE [LARGE SCALE GENOMIC DNA]</scope>
    <source>
        <strain evidence="3 4">ATCC 22073</strain>
    </source>
</reference>
<proteinExistence type="predicted"/>
<evidence type="ECO:0000313" key="3">
    <source>
        <dbReference type="EMBL" id="KAL2270739.1"/>
    </source>
</evidence>
<accession>A0ABR4DL32</accession>
<dbReference type="Pfam" id="PF06985">
    <property type="entry name" value="HET"/>
    <property type="match status" value="1"/>
</dbReference>
<keyword evidence="4" id="KW-1185">Reference proteome</keyword>
<organism evidence="3 4">
    <name type="scientific">Remersonia thermophila</name>
    <dbReference type="NCBI Taxonomy" id="72144"/>
    <lineage>
        <taxon>Eukaryota</taxon>
        <taxon>Fungi</taxon>
        <taxon>Dikarya</taxon>
        <taxon>Ascomycota</taxon>
        <taxon>Pezizomycotina</taxon>
        <taxon>Sordariomycetes</taxon>
        <taxon>Sordariomycetidae</taxon>
        <taxon>Sordariales</taxon>
        <taxon>Sordariales incertae sedis</taxon>
        <taxon>Remersonia</taxon>
    </lineage>
</organism>
<dbReference type="InterPro" id="IPR010730">
    <property type="entry name" value="HET"/>
</dbReference>
<gene>
    <name evidence="3" type="ORF">VTJ83DRAFT_110</name>
</gene>
<dbReference type="GeneID" id="98121866"/>
<dbReference type="EMBL" id="JAZGUE010000001">
    <property type="protein sequence ID" value="KAL2270739.1"/>
    <property type="molecule type" value="Genomic_DNA"/>
</dbReference>
<dbReference type="Proteomes" id="UP001600064">
    <property type="component" value="Unassembled WGS sequence"/>
</dbReference>
<dbReference type="PANTHER" id="PTHR33112:SF16">
    <property type="entry name" value="HETEROKARYON INCOMPATIBILITY DOMAIN-CONTAINING PROTEIN"/>
    <property type="match status" value="1"/>
</dbReference>
<feature type="domain" description="Heterokaryon incompatibility" evidence="2">
    <location>
        <begin position="247"/>
        <end position="414"/>
    </location>
</feature>
<evidence type="ECO:0000259" key="2">
    <source>
        <dbReference type="Pfam" id="PF06985"/>
    </source>
</evidence>
<sequence length="749" mass="81424">MAFPDANLCSLCRSIPFHDLPPFPDASLTRTSTGKRYLQKLFRRESRGDAPIPDPFGVRHHRDLASLRAASAAGCELCREIERFADGVLADMADVERWYSNYPELTPAPPDPSFELWVTRRGGMQRETKPHGGCGDAVADGFWVSTLSKSQASLSVYNVAAFGYCVDGDSHPLAADFRGRPILGTPVDDGLLDRVAGWVRECDERHDCRVADGAALPTRLLDLGGPAGSASSGVRLVEPAPGDRGRYAALSYCWGTDSNPYVTTRAALESRKSPGGIDVDALPSTFRDAIALARRLGIRYLWVDSLCICQDDIHDWERESARMAAVYSNAYLTVAATGSKDSNGGLFFPRPRRPYFRVGYEAAANGGSAAGGSASSSPAGMLIFPLDLQKEADRDKSITMHDEPLAERGWAFQERVLSPRVLHFASDQASFECIRGTVYEDGLRLPRRFNHVDHGKPGAAAAAAGGATPSEAPMRAPERSRHAIGQWYRIQGEYSRRKLTFARDKFPALSGIASLFAARLSVDGGGGYLAGLWRGEHMIESLCWQTPGARACDHASSDGGYLAPSWSWAAVDGYAASGFYHQHRDVARVLDGGVDVDGENPFGRVLDAWLRIEAPIVPLALSDAVQGPTGNMFLAMAPRGETGEVFCSYADFDTLDHSYHAMAETVRKMRLFALVMAGLLPVSWSEPEAESDVAASDYFCLIVTPVEGEGECAREGTPEKVKRVGYIFYPSKALTPDVLERSTRTLTFV</sequence>
<comment type="caution">
    <text evidence="3">The sequence shown here is derived from an EMBL/GenBank/DDBJ whole genome shotgun (WGS) entry which is preliminary data.</text>
</comment>
<feature type="compositionally biased region" description="Low complexity" evidence="1">
    <location>
        <begin position="458"/>
        <end position="467"/>
    </location>
</feature>
<name>A0ABR4DL32_9PEZI</name>
<evidence type="ECO:0000313" key="4">
    <source>
        <dbReference type="Proteomes" id="UP001600064"/>
    </source>
</evidence>
<feature type="region of interest" description="Disordered" evidence="1">
    <location>
        <begin position="456"/>
        <end position="479"/>
    </location>
</feature>
<evidence type="ECO:0000256" key="1">
    <source>
        <dbReference type="SAM" id="MobiDB-lite"/>
    </source>
</evidence>